<proteinExistence type="predicted"/>
<dbReference type="SUPFAM" id="SSF117281">
    <property type="entry name" value="Kelch motif"/>
    <property type="match status" value="1"/>
</dbReference>
<gene>
    <name evidence="2" type="ORF">BLX24_14875</name>
</gene>
<dbReference type="OrthoDB" id="5526825at2"/>
<name>A0A1S2VHR4_9BACT</name>
<comment type="caution">
    <text evidence="2">The sequence shown here is derived from an EMBL/GenBank/DDBJ whole genome shotgun (WGS) entry which is preliminary data.</text>
</comment>
<dbReference type="InterPro" id="IPR015915">
    <property type="entry name" value="Kelch-typ_b-propeller"/>
</dbReference>
<evidence type="ECO:0000256" key="1">
    <source>
        <dbReference type="SAM" id="SignalP"/>
    </source>
</evidence>
<protein>
    <submittedName>
        <fullName evidence="2">Uncharacterized protein</fullName>
    </submittedName>
</protein>
<dbReference type="Proteomes" id="UP000181790">
    <property type="component" value="Unassembled WGS sequence"/>
</dbReference>
<feature type="signal peptide" evidence="1">
    <location>
        <begin position="1"/>
        <end position="21"/>
    </location>
</feature>
<sequence>MKSCLSILLAVVLTVANQAFAQNAKTKRRPATTSVLSATTAANQNTGRIFSQKATNVPASAPFSIQMSAISWTGAPTLQSYAMGQFQGYLLLIGGRTNGFHGTSDNESTFPTKYSNTNMFVLDVANQKVWSLPVPAAVKGQLSSSNMEYEQDGNVLYCIGGYGSSCGNDSAACYQTFPTLTAINVPNAINAIQSNNPGALAASILAVTDERMRITGGSLHKLGNWFYLVMGHNYNTQYRGGVTGIYSQQVRRFQIGNTGSSLSIQNYQAYNAPWSGAFLSDQFHRRDLNVVETVMPDNTTGLTVYGGVFTQQSGAYLNPIYMFQTPAGSPYFGIDTTYKQSFNLYDCAHIGLYSSRTRQMMTSLLGGITFYYYDKKGKLEESNLLNFMPFSNWATTIVRNADFTTYEIPQQTPTLPGYIGSDAVFIPATNTPIYPGTKGIIDYDKLGSGRILLGWVYGGIVATAPQSSEFNPTFANNKLYEVYLNR</sequence>
<dbReference type="AlphaFoldDB" id="A0A1S2VHR4"/>
<reference evidence="2 3" key="1">
    <citation type="submission" date="2016-10" db="EMBL/GenBank/DDBJ databases">
        <title>Arsenicibacter rosenii gen. nov., sp. nov., an efficient arsenic-methylating bacterium isolated from an arsenic-contaminated paddy soil.</title>
        <authorList>
            <person name="Huang K."/>
        </authorList>
    </citation>
    <scope>NUCLEOTIDE SEQUENCE [LARGE SCALE GENOMIC DNA]</scope>
    <source>
        <strain evidence="2 3">SM-1</strain>
    </source>
</reference>
<dbReference type="EMBL" id="MORL01000007">
    <property type="protein sequence ID" value="OIN58282.1"/>
    <property type="molecule type" value="Genomic_DNA"/>
</dbReference>
<accession>A0A1S2VHR4</accession>
<evidence type="ECO:0000313" key="2">
    <source>
        <dbReference type="EMBL" id="OIN58282.1"/>
    </source>
</evidence>
<feature type="chain" id="PRO_5010233486" evidence="1">
    <location>
        <begin position="22"/>
        <end position="486"/>
    </location>
</feature>
<keyword evidence="1" id="KW-0732">Signal</keyword>
<organism evidence="2 3">
    <name type="scientific">Arsenicibacter rosenii</name>
    <dbReference type="NCBI Taxonomy" id="1750698"/>
    <lineage>
        <taxon>Bacteria</taxon>
        <taxon>Pseudomonadati</taxon>
        <taxon>Bacteroidota</taxon>
        <taxon>Cytophagia</taxon>
        <taxon>Cytophagales</taxon>
        <taxon>Spirosomataceae</taxon>
        <taxon>Arsenicibacter</taxon>
    </lineage>
</organism>
<keyword evidence="3" id="KW-1185">Reference proteome</keyword>
<evidence type="ECO:0000313" key="3">
    <source>
        <dbReference type="Proteomes" id="UP000181790"/>
    </source>
</evidence>
<dbReference type="RefSeq" id="WP_071503954.1">
    <property type="nucleotide sequence ID" value="NZ_MORL01000007.1"/>
</dbReference>